<evidence type="ECO:0000313" key="4">
    <source>
        <dbReference type="Proteomes" id="UP000198508"/>
    </source>
</evidence>
<keyword evidence="2" id="KW-0378">Hydrolase</keyword>
<sequence>MNEGNGFYMYVSTRACYDPAKTIFVFAPGEEAGEMASAERFAVRSGWQALAEYDGAVLILPLAPMGWKREVVSLPGRIYELIRGGIESRNGKSLFGRGGKIWCWETMIYLVGYGDGAVFAGNCLVAEPGRFAAAALIGGAPEDYSAGKKRSGHWMVPEIGSDYGVRNDQIPCSLWLIGAQKEETRRALDYFGVSGGLGREPKQVSMGMCTAVCYENEANPAQRLMVSEGTEVSGMPLAHAILDAYFDRTVRWKTGSDGTLALHLGRTEFYQSNRFIHGSVTVGCLEYAYSVHLPEGCSAEDVRGLPLLFSVHGRGEPAWLFAEKNGWDVLADETRAFVLVCPDSPGNIWQLERDGLAFEAMITRICGDYGLDRTRVYLTGFSNGGAITREVGTTWPELFAAIAPFNAPVNAPGLVAAEVVNPGFLSSGYELPYWVCVGDRDPAAGTDVDGQLEVMLAANRWAGGSEERTAVRCGGRSEEKAVPCGGSSEERAAVCCGGSSEEKAVHCGGSSEERAAVCCGGRSEKDRAVHNEGCFEESSAVCCEGCPEEGSAVCCEIHSEENRAVRSEGQSKEGHTIRREAHSKECPTFPTRFLPNEIRTVDNYYTTSQGYLQGDRFKTLVYHGPDGLPRVAFTIMKNMPHGAIPEQSRAAWEFLRHFRRPAGSRQVEYLTD</sequence>
<keyword evidence="1" id="KW-0732">Signal</keyword>
<dbReference type="EMBL" id="FOIM01000003">
    <property type="protein sequence ID" value="SET21538.1"/>
    <property type="molecule type" value="Genomic_DNA"/>
</dbReference>
<organism evidence="3 4">
    <name type="scientific">Enterocloster lavalensis</name>
    <dbReference type="NCBI Taxonomy" id="460384"/>
    <lineage>
        <taxon>Bacteria</taxon>
        <taxon>Bacillati</taxon>
        <taxon>Bacillota</taxon>
        <taxon>Clostridia</taxon>
        <taxon>Lachnospirales</taxon>
        <taxon>Lachnospiraceae</taxon>
        <taxon>Enterocloster</taxon>
    </lineage>
</organism>
<dbReference type="PANTHER" id="PTHR43037:SF5">
    <property type="entry name" value="FERULOYL ESTERASE"/>
    <property type="match status" value="1"/>
</dbReference>
<dbReference type="PANTHER" id="PTHR43037">
    <property type="entry name" value="UNNAMED PRODUCT-RELATED"/>
    <property type="match status" value="1"/>
</dbReference>
<reference evidence="4" key="1">
    <citation type="submission" date="2016-10" db="EMBL/GenBank/DDBJ databases">
        <authorList>
            <person name="Varghese N."/>
            <person name="Submissions S."/>
        </authorList>
    </citation>
    <scope>NUCLEOTIDE SEQUENCE [LARGE SCALE GENOMIC DNA]</scope>
    <source>
        <strain evidence="4">NLAE-zl-G277</strain>
    </source>
</reference>
<dbReference type="InterPro" id="IPR029058">
    <property type="entry name" value="AB_hydrolase_fold"/>
</dbReference>
<dbReference type="Gene3D" id="3.40.50.1820">
    <property type="entry name" value="alpha/beta hydrolase"/>
    <property type="match status" value="1"/>
</dbReference>
<protein>
    <submittedName>
        <fullName evidence="3">Esterase PHB depolymerase</fullName>
    </submittedName>
</protein>
<dbReference type="STRING" id="460384.SAMN05216313_10396"/>
<name>A0A1I0CPF4_9FIRM</name>
<dbReference type="Proteomes" id="UP000198508">
    <property type="component" value="Unassembled WGS sequence"/>
</dbReference>
<evidence type="ECO:0000313" key="3">
    <source>
        <dbReference type="EMBL" id="SET21538.1"/>
    </source>
</evidence>
<dbReference type="InterPro" id="IPR050955">
    <property type="entry name" value="Plant_Biomass_Hydrol_Est"/>
</dbReference>
<dbReference type="AlphaFoldDB" id="A0A1I0CPF4"/>
<evidence type="ECO:0000256" key="1">
    <source>
        <dbReference type="ARBA" id="ARBA00022729"/>
    </source>
</evidence>
<evidence type="ECO:0000256" key="2">
    <source>
        <dbReference type="ARBA" id="ARBA00022801"/>
    </source>
</evidence>
<dbReference type="SUPFAM" id="SSF53474">
    <property type="entry name" value="alpha/beta-Hydrolases"/>
    <property type="match status" value="1"/>
</dbReference>
<proteinExistence type="predicted"/>
<accession>A0A1I0CPF4</accession>
<keyword evidence="4" id="KW-1185">Reference proteome</keyword>
<gene>
    <name evidence="3" type="ORF">SAMN05216313_10396</name>
</gene>
<dbReference type="GeneID" id="93279730"/>
<dbReference type="GO" id="GO:0016787">
    <property type="term" value="F:hydrolase activity"/>
    <property type="evidence" value="ECO:0007669"/>
    <property type="project" value="UniProtKB-KW"/>
</dbReference>
<dbReference type="RefSeq" id="WP_242956251.1">
    <property type="nucleotide sequence ID" value="NZ_DAINWJ010000403.1"/>
</dbReference>